<evidence type="ECO:0000313" key="2">
    <source>
        <dbReference type="EMBL" id="KAK9096598.1"/>
    </source>
</evidence>
<dbReference type="Proteomes" id="UP001417504">
    <property type="component" value="Unassembled WGS sequence"/>
</dbReference>
<dbReference type="EMBL" id="JBBNAE010000009">
    <property type="protein sequence ID" value="KAK9096598.1"/>
    <property type="molecule type" value="Genomic_DNA"/>
</dbReference>
<accession>A0AAP0HPJ8</accession>
<sequence>MKCENFTEQWSDGAMLRDNGDDGDDDDGEEETGWRGRGDGMVEKRVGLLLKWCRCHCCDGEELGYGFW</sequence>
<feature type="compositionally biased region" description="Acidic residues" evidence="1">
    <location>
        <begin position="21"/>
        <end position="31"/>
    </location>
</feature>
<name>A0AAP0HPJ8_9MAGN</name>
<keyword evidence="3" id="KW-1185">Reference proteome</keyword>
<reference evidence="2 3" key="1">
    <citation type="submission" date="2024-01" db="EMBL/GenBank/DDBJ databases">
        <title>Genome assemblies of Stephania.</title>
        <authorList>
            <person name="Yang L."/>
        </authorList>
    </citation>
    <scope>NUCLEOTIDE SEQUENCE [LARGE SCALE GENOMIC DNA]</scope>
    <source>
        <strain evidence="2">QJT</strain>
        <tissue evidence="2">Leaf</tissue>
    </source>
</reference>
<feature type="region of interest" description="Disordered" evidence="1">
    <location>
        <begin position="1"/>
        <end position="38"/>
    </location>
</feature>
<evidence type="ECO:0000313" key="3">
    <source>
        <dbReference type="Proteomes" id="UP001417504"/>
    </source>
</evidence>
<feature type="compositionally biased region" description="Polar residues" evidence="1">
    <location>
        <begin position="1"/>
        <end position="10"/>
    </location>
</feature>
<proteinExistence type="predicted"/>
<protein>
    <submittedName>
        <fullName evidence="2">Uncharacterized protein</fullName>
    </submittedName>
</protein>
<comment type="caution">
    <text evidence="2">The sequence shown here is derived from an EMBL/GenBank/DDBJ whole genome shotgun (WGS) entry which is preliminary data.</text>
</comment>
<dbReference type="AlphaFoldDB" id="A0AAP0HPJ8"/>
<gene>
    <name evidence="2" type="ORF">Sjap_022095</name>
</gene>
<organism evidence="2 3">
    <name type="scientific">Stephania japonica</name>
    <dbReference type="NCBI Taxonomy" id="461633"/>
    <lineage>
        <taxon>Eukaryota</taxon>
        <taxon>Viridiplantae</taxon>
        <taxon>Streptophyta</taxon>
        <taxon>Embryophyta</taxon>
        <taxon>Tracheophyta</taxon>
        <taxon>Spermatophyta</taxon>
        <taxon>Magnoliopsida</taxon>
        <taxon>Ranunculales</taxon>
        <taxon>Menispermaceae</taxon>
        <taxon>Menispermoideae</taxon>
        <taxon>Cissampelideae</taxon>
        <taxon>Stephania</taxon>
    </lineage>
</organism>
<evidence type="ECO:0000256" key="1">
    <source>
        <dbReference type="SAM" id="MobiDB-lite"/>
    </source>
</evidence>